<accession>A0ABR3S5T0</accession>
<reference evidence="2 3" key="1">
    <citation type="submission" date="2024-02" db="EMBL/GenBank/DDBJ databases">
        <title>De novo assembly and annotation of 12 fungi associated with fruit tree decline syndrome in Ontario, Canada.</title>
        <authorList>
            <person name="Sulman M."/>
            <person name="Ellouze W."/>
            <person name="Ilyukhin E."/>
        </authorList>
    </citation>
    <scope>NUCLEOTIDE SEQUENCE [LARGE SCALE GENOMIC DNA]</scope>
    <source>
        <strain evidence="2 3">M42-189</strain>
    </source>
</reference>
<dbReference type="PANTHER" id="PTHR42943">
    <property type="entry name" value="GLUTATHIONE S-TRANSFERASE KAPPA"/>
    <property type="match status" value="1"/>
</dbReference>
<comment type="caution">
    <text evidence="2">The sequence shown here is derived from an EMBL/GenBank/DDBJ whole genome shotgun (WGS) entry which is preliminary data.</text>
</comment>
<dbReference type="InterPro" id="IPR001853">
    <property type="entry name" value="DSBA-like_thioredoxin_dom"/>
</dbReference>
<feature type="domain" description="DSBA-like thioredoxin" evidence="1">
    <location>
        <begin position="21"/>
        <end position="149"/>
    </location>
</feature>
<dbReference type="Pfam" id="PF01323">
    <property type="entry name" value="DSBA"/>
    <property type="match status" value="1"/>
</dbReference>
<dbReference type="SUPFAM" id="SSF52833">
    <property type="entry name" value="Thioredoxin-like"/>
    <property type="match status" value="1"/>
</dbReference>
<dbReference type="Proteomes" id="UP001521785">
    <property type="component" value="Unassembled WGS sequence"/>
</dbReference>
<keyword evidence="3" id="KW-1185">Reference proteome</keyword>
<dbReference type="InterPro" id="IPR036249">
    <property type="entry name" value="Thioredoxin-like_sf"/>
</dbReference>
<dbReference type="PANTHER" id="PTHR42943:SF13">
    <property type="entry name" value="GLUTATHIONE S-TRANSFERASE KAPPA-RELATED"/>
    <property type="match status" value="1"/>
</dbReference>
<gene>
    <name evidence="2" type="ORF">SLS60_000261</name>
</gene>
<evidence type="ECO:0000259" key="1">
    <source>
        <dbReference type="Pfam" id="PF01323"/>
    </source>
</evidence>
<dbReference type="EMBL" id="JAKJXO020000001">
    <property type="protein sequence ID" value="KAL1612038.1"/>
    <property type="molecule type" value="Genomic_DNA"/>
</dbReference>
<organism evidence="2 3">
    <name type="scientific">Paraconiothyrium brasiliense</name>
    <dbReference type="NCBI Taxonomy" id="300254"/>
    <lineage>
        <taxon>Eukaryota</taxon>
        <taxon>Fungi</taxon>
        <taxon>Dikarya</taxon>
        <taxon>Ascomycota</taxon>
        <taxon>Pezizomycotina</taxon>
        <taxon>Dothideomycetes</taxon>
        <taxon>Pleosporomycetidae</taxon>
        <taxon>Pleosporales</taxon>
        <taxon>Massarineae</taxon>
        <taxon>Didymosphaeriaceae</taxon>
        <taxon>Paraconiothyrium</taxon>
    </lineage>
</organism>
<sequence>MSGGKITAYLDCAAYSTHDSARAKQYFGLPDVQTPSFFPILSLLPQRVLVYIKATYPELFIQTFLDVFVAMWERGQDVSKPDLLAEVLANRFDDAQVREIVGKATTPEYKEALNANTKEALEKGAFGCPWFWVRNSRGEEGPFFGSDRYVRFLV</sequence>
<evidence type="ECO:0000313" key="3">
    <source>
        <dbReference type="Proteomes" id="UP001521785"/>
    </source>
</evidence>
<dbReference type="Gene3D" id="3.40.30.10">
    <property type="entry name" value="Glutaredoxin"/>
    <property type="match status" value="1"/>
</dbReference>
<evidence type="ECO:0000313" key="2">
    <source>
        <dbReference type="EMBL" id="KAL1612038.1"/>
    </source>
</evidence>
<name>A0ABR3S5T0_9PLEO</name>
<protein>
    <recommendedName>
        <fullName evidence="1">DSBA-like thioredoxin domain-containing protein</fullName>
    </recommendedName>
</protein>
<dbReference type="InterPro" id="IPR051924">
    <property type="entry name" value="GST_Kappa/NadH"/>
</dbReference>
<proteinExistence type="predicted"/>